<keyword evidence="5 6" id="KW-0067">ATP-binding</keyword>
<evidence type="ECO:0000256" key="1">
    <source>
        <dbReference type="ARBA" id="ARBA00000373"/>
    </source>
</evidence>
<comment type="similarity">
    <text evidence="6">Belongs to the ribose 1,5-bisphosphokinase family.</text>
</comment>
<comment type="catalytic activity">
    <reaction evidence="1 6">
        <text>alpha-D-ribose 1,5-bisphosphate + ATP = 5-phospho-alpha-D-ribose 1-diphosphate + ADP</text>
        <dbReference type="Rhea" id="RHEA:20109"/>
        <dbReference type="ChEBI" id="CHEBI:30616"/>
        <dbReference type="ChEBI" id="CHEBI:58017"/>
        <dbReference type="ChEBI" id="CHEBI:68688"/>
        <dbReference type="ChEBI" id="CHEBI:456216"/>
        <dbReference type="EC" id="2.7.4.23"/>
    </reaction>
</comment>
<dbReference type="SUPFAM" id="SSF52540">
    <property type="entry name" value="P-loop containing nucleoside triphosphate hydrolases"/>
    <property type="match status" value="1"/>
</dbReference>
<dbReference type="SMART" id="SM00072">
    <property type="entry name" value="GuKc"/>
    <property type="match status" value="1"/>
</dbReference>
<dbReference type="EC" id="2.7.4.23" evidence="6"/>
<evidence type="ECO:0000313" key="8">
    <source>
        <dbReference type="EMBL" id="NMP25814.1"/>
    </source>
</evidence>
<feature type="domain" description="Guanylate kinase/L-type calcium channel beta subunit" evidence="7">
    <location>
        <begin position="1"/>
        <end position="181"/>
    </location>
</feature>
<dbReference type="Proteomes" id="UP000585363">
    <property type="component" value="Unassembled WGS sequence"/>
</dbReference>
<keyword evidence="3 6" id="KW-0808">Transferase</keyword>
<keyword evidence="8" id="KW-0418">Kinase</keyword>
<dbReference type="GO" id="GO:0019634">
    <property type="term" value="P:organic phosphonate metabolic process"/>
    <property type="evidence" value="ECO:0007669"/>
    <property type="project" value="UniProtKB-UniRule"/>
</dbReference>
<dbReference type="HAMAP" id="MF_00836">
    <property type="entry name" value="PhnN"/>
    <property type="match status" value="1"/>
</dbReference>
<dbReference type="EMBL" id="JAADJU010000001">
    <property type="protein sequence ID" value="NMP25814.1"/>
    <property type="molecule type" value="Genomic_DNA"/>
</dbReference>
<dbReference type="InterPro" id="IPR012699">
    <property type="entry name" value="PhnN"/>
</dbReference>
<dbReference type="FunFam" id="3.40.50.300:FF:000979">
    <property type="entry name" value="Ribose 1,5-bisphosphate phosphokinase PhnN"/>
    <property type="match status" value="1"/>
</dbReference>
<dbReference type="GO" id="GO:0006015">
    <property type="term" value="P:5-phosphoribose 1-diphosphate biosynthetic process"/>
    <property type="evidence" value="ECO:0007669"/>
    <property type="project" value="UniProtKB-UniRule"/>
</dbReference>
<reference evidence="8 9" key="1">
    <citation type="submission" date="2020-01" db="EMBL/GenBank/DDBJ databases">
        <authorList>
            <person name="Lee S.D."/>
        </authorList>
    </citation>
    <scope>NUCLEOTIDE SEQUENCE [LARGE SCALE GENOMIC DNA]</scope>
    <source>
        <strain evidence="8 9">SAP-1</strain>
    </source>
</reference>
<keyword evidence="4 6" id="KW-0547">Nucleotide-binding</keyword>
<dbReference type="GO" id="GO:0005524">
    <property type="term" value="F:ATP binding"/>
    <property type="evidence" value="ECO:0007669"/>
    <property type="project" value="UniProtKB-KW"/>
</dbReference>
<dbReference type="GO" id="GO:0033863">
    <property type="term" value="F:ribose 1,5-bisphosphate phosphokinase activity"/>
    <property type="evidence" value="ECO:0007669"/>
    <property type="project" value="UniProtKB-UniRule"/>
</dbReference>
<evidence type="ECO:0000256" key="4">
    <source>
        <dbReference type="ARBA" id="ARBA00022741"/>
    </source>
</evidence>
<dbReference type="NCBIfam" id="TIGR02322">
    <property type="entry name" value="phosphon_PhnN"/>
    <property type="match status" value="1"/>
</dbReference>
<dbReference type="UniPathway" id="UPA00087">
    <property type="reaction ID" value="UER00175"/>
</dbReference>
<sequence>MTQLVYLMGPSGSGKDSLLDALRDTSPPGLLVAHRYITRPANAGAENHIALSLQEFQQRKARQLFALDWQAHQTHYALGIEIDLWMQQGFTVIVNGSRAYLPVASARYRQALLPVCLHVSGEVLSRRLTARGRESTEQIALRLQRAADYQHTLPSDCYRLNNDGHLAHTLAELLMLLGIRSAQAQPLSCPQDTPL</sequence>
<comment type="function">
    <text evidence="6">Catalyzes the phosphorylation of ribose 1,5-bisphosphate to 5-phospho-D-ribosyl alpha-1-diphosphate (PRPP).</text>
</comment>
<name>A0A848MHJ1_9GAMM</name>
<dbReference type="InterPro" id="IPR008145">
    <property type="entry name" value="GK/Ca_channel_bsu"/>
</dbReference>
<comment type="caution">
    <text evidence="8">The sequence shown here is derived from an EMBL/GenBank/DDBJ whole genome shotgun (WGS) entry which is preliminary data.</text>
</comment>
<dbReference type="Gene3D" id="3.40.50.300">
    <property type="entry name" value="P-loop containing nucleotide triphosphate hydrolases"/>
    <property type="match status" value="1"/>
</dbReference>
<dbReference type="RefSeq" id="WP_169401489.1">
    <property type="nucleotide sequence ID" value="NZ_JAADJU010000001.1"/>
</dbReference>
<feature type="binding site" evidence="6">
    <location>
        <begin position="9"/>
        <end position="16"/>
    </location>
    <ligand>
        <name>ATP</name>
        <dbReference type="ChEBI" id="CHEBI:30616"/>
    </ligand>
</feature>
<evidence type="ECO:0000256" key="6">
    <source>
        <dbReference type="HAMAP-Rule" id="MF_00836"/>
    </source>
</evidence>
<evidence type="ECO:0000259" key="7">
    <source>
        <dbReference type="SMART" id="SM00072"/>
    </source>
</evidence>
<dbReference type="AlphaFoldDB" id="A0A848MHJ1"/>
<evidence type="ECO:0000256" key="5">
    <source>
        <dbReference type="ARBA" id="ARBA00022840"/>
    </source>
</evidence>
<evidence type="ECO:0000313" key="9">
    <source>
        <dbReference type="Proteomes" id="UP000585363"/>
    </source>
</evidence>
<dbReference type="NCBIfam" id="NF007485">
    <property type="entry name" value="PRK10078.1"/>
    <property type="match status" value="1"/>
</dbReference>
<evidence type="ECO:0000256" key="3">
    <source>
        <dbReference type="ARBA" id="ARBA00022679"/>
    </source>
</evidence>
<accession>A0A848MHJ1</accession>
<organism evidence="8 9">
    <name type="scientific">Rouxiella aceris</name>
    <dbReference type="NCBI Taxonomy" id="2703884"/>
    <lineage>
        <taxon>Bacteria</taxon>
        <taxon>Pseudomonadati</taxon>
        <taxon>Pseudomonadota</taxon>
        <taxon>Gammaproteobacteria</taxon>
        <taxon>Enterobacterales</taxon>
        <taxon>Yersiniaceae</taxon>
        <taxon>Rouxiella</taxon>
    </lineage>
</organism>
<protein>
    <recommendedName>
        <fullName evidence="6">Ribose 1,5-bisphosphate phosphokinase PhnN</fullName>
        <ecNumber evidence="6">2.7.4.23</ecNumber>
    </recommendedName>
    <alternativeName>
        <fullName evidence="6">Ribose 1,5-bisphosphokinase</fullName>
    </alternativeName>
</protein>
<proteinExistence type="inferred from homology"/>
<evidence type="ECO:0000256" key="2">
    <source>
        <dbReference type="ARBA" id="ARBA00005069"/>
    </source>
</evidence>
<keyword evidence="9" id="KW-1185">Reference proteome</keyword>
<gene>
    <name evidence="6 8" type="primary">phnN</name>
    <name evidence="8" type="ORF">GW590_02840</name>
</gene>
<dbReference type="InterPro" id="IPR027417">
    <property type="entry name" value="P-loop_NTPase"/>
</dbReference>
<reference evidence="8 9" key="2">
    <citation type="submission" date="2020-06" db="EMBL/GenBank/DDBJ databases">
        <title>Polyphasic characterization of a Rahnella strain isolated from tree sap.</title>
        <authorList>
            <person name="Kim I.S."/>
        </authorList>
    </citation>
    <scope>NUCLEOTIDE SEQUENCE [LARGE SCALE GENOMIC DNA]</scope>
    <source>
        <strain evidence="8 9">SAP-1</strain>
    </source>
</reference>
<comment type="pathway">
    <text evidence="2 6">Metabolic intermediate biosynthesis; 5-phospho-alpha-D-ribose 1-diphosphate biosynthesis; 5-phospho-alpha-D-ribose 1-diphosphate from D-ribose 5-phosphate (route II): step 3/3.</text>
</comment>